<evidence type="ECO:0000313" key="1">
    <source>
        <dbReference type="EMBL" id="SPE76268.1"/>
    </source>
</evidence>
<reference evidence="1 2" key="1">
    <citation type="submission" date="2018-02" db="EMBL/GenBank/DDBJ databases">
        <authorList>
            <person name="Cohen D.B."/>
            <person name="Kent A.D."/>
        </authorList>
    </citation>
    <scope>NUCLEOTIDE SEQUENCE [LARGE SCALE GENOMIC DNA]</scope>
    <source>
        <strain evidence="1">CIP109753</strain>
    </source>
</reference>
<protein>
    <submittedName>
        <fullName evidence="1">Uncharacterized protein</fullName>
    </submittedName>
</protein>
<gene>
    <name evidence="1" type="ORF">FLACOL_00246</name>
</gene>
<dbReference type="EMBL" id="OLKH01000050">
    <property type="protein sequence ID" value="SPE76268.1"/>
    <property type="molecule type" value="Genomic_DNA"/>
</dbReference>
<evidence type="ECO:0000313" key="2">
    <source>
        <dbReference type="Proteomes" id="UP000238180"/>
    </source>
</evidence>
<organism evidence="1 2">
    <name type="scientific">Flavobacterium columnare</name>
    <dbReference type="NCBI Taxonomy" id="996"/>
    <lineage>
        <taxon>Bacteria</taxon>
        <taxon>Pseudomonadati</taxon>
        <taxon>Bacteroidota</taxon>
        <taxon>Flavobacteriia</taxon>
        <taxon>Flavobacteriales</taxon>
        <taxon>Flavobacteriaceae</taxon>
        <taxon>Flavobacterium</taxon>
    </lineage>
</organism>
<name>A0A2N9P7F4_9FLAO</name>
<accession>A0A2N9P7F4</accession>
<sequence>MNMGLDIVIYKNDAREVLEIKEKVHKEIYRGKIDLSEMILLPMLSDYYKTNVFYDSKDIQKLIVELSSISSNMDFFIKNEINQIIEKISAPDISKIHIAGD</sequence>
<proteinExistence type="predicted"/>
<dbReference type="AlphaFoldDB" id="A0A2N9P7F4"/>
<dbReference type="Proteomes" id="UP000238180">
    <property type="component" value="Unassembled WGS sequence"/>
</dbReference>